<sequence length="207" mass="23302">MSDDGSGTVVAVPNLREFFHDSVQKALRNQRVAVDDHTEHYVVNVLTMFARSEELYERTPEGVRLKPLAHMLADASAAQSSQQRDEALRRLGDVSLFIAGFFAQSFARKLVDIDYHIAMGGRAYGTLAENMRYSIRGQAFATVFLELARKFQSLVDVLNDVAEMAYQHTDKDILRLYEIWLKTGSPRAFAILQRLGVAPVNAGRKEH</sequence>
<dbReference type="Proteomes" id="UP000445000">
    <property type="component" value="Unassembled WGS sequence"/>
</dbReference>
<dbReference type="AlphaFoldDB" id="A0A829YDG5"/>
<evidence type="ECO:0000313" key="2">
    <source>
        <dbReference type="Proteomes" id="UP000445000"/>
    </source>
</evidence>
<dbReference type="RefSeq" id="WP_202624411.1">
    <property type="nucleotide sequence ID" value="NZ_BLJN01000003.1"/>
</dbReference>
<evidence type="ECO:0000313" key="1">
    <source>
        <dbReference type="EMBL" id="GFE81327.1"/>
    </source>
</evidence>
<organism evidence="1 2">
    <name type="scientific">Steroidobacter agaridevorans</name>
    <dbReference type="NCBI Taxonomy" id="2695856"/>
    <lineage>
        <taxon>Bacteria</taxon>
        <taxon>Pseudomonadati</taxon>
        <taxon>Pseudomonadota</taxon>
        <taxon>Gammaproteobacteria</taxon>
        <taxon>Steroidobacterales</taxon>
        <taxon>Steroidobacteraceae</taxon>
        <taxon>Steroidobacter</taxon>
    </lineage>
</organism>
<gene>
    <name evidence="1" type="ORF">GCM10011487_33270</name>
</gene>
<dbReference type="EMBL" id="BLJN01000003">
    <property type="protein sequence ID" value="GFE81327.1"/>
    <property type="molecule type" value="Genomic_DNA"/>
</dbReference>
<keyword evidence="2" id="KW-1185">Reference proteome</keyword>
<name>A0A829YDG5_9GAMM</name>
<comment type="caution">
    <text evidence="1">The sequence shown here is derived from an EMBL/GenBank/DDBJ whole genome shotgun (WGS) entry which is preliminary data.</text>
</comment>
<protein>
    <submittedName>
        <fullName evidence="1">Uncharacterized protein</fullName>
    </submittedName>
</protein>
<reference evidence="2" key="1">
    <citation type="submission" date="2020-01" db="EMBL/GenBank/DDBJ databases">
        <title>'Steroidobacter agaridevorans' sp. nov., agar-degrading bacteria isolated from rhizosphere soils.</title>
        <authorList>
            <person name="Ikenaga M."/>
            <person name="Kataoka M."/>
            <person name="Murouchi A."/>
            <person name="Katsuragi S."/>
            <person name="Sakai M."/>
        </authorList>
    </citation>
    <scope>NUCLEOTIDE SEQUENCE [LARGE SCALE GENOMIC DNA]</scope>
    <source>
        <strain evidence="2">YU21-B</strain>
    </source>
</reference>
<accession>A0A829YDG5</accession>
<proteinExistence type="predicted"/>